<feature type="compositionally biased region" description="Gly residues" evidence="1">
    <location>
        <begin position="87"/>
        <end position="99"/>
    </location>
</feature>
<evidence type="ECO:0000256" key="1">
    <source>
        <dbReference type="SAM" id="MobiDB-lite"/>
    </source>
</evidence>
<dbReference type="Proteomes" id="UP000803844">
    <property type="component" value="Unassembled WGS sequence"/>
</dbReference>
<dbReference type="EMBL" id="MU032347">
    <property type="protein sequence ID" value="KAF3766233.1"/>
    <property type="molecule type" value="Genomic_DNA"/>
</dbReference>
<gene>
    <name evidence="2" type="ORF">M406DRAFT_222325</name>
</gene>
<feature type="region of interest" description="Disordered" evidence="1">
    <location>
        <begin position="80"/>
        <end position="108"/>
    </location>
</feature>
<proteinExistence type="predicted"/>
<comment type="caution">
    <text evidence="2">The sequence shown here is derived from an EMBL/GenBank/DDBJ whole genome shotgun (WGS) entry which is preliminary data.</text>
</comment>
<dbReference type="GeneID" id="63832744"/>
<keyword evidence="3" id="KW-1185">Reference proteome</keyword>
<sequence>DFLVAENVSPGDFTLLVDNWDLNRPKIRLRRYDDNARKLYIVIPADIHEGLHAELYQQYMAQLFRMSINREWRTMAASTRYGRSDGNSGGGGAGEGDSTGGPKPERAAKGAWPTLVIEAGNSEPWQHLRSDMEWWFSASDHDVKIVLLVKFDPRRQELVLEKWEEEVRGQRPGATTTRSPGALAPVMRQIITITKTSSTTYNVSRGALVLSFRLLFLRDPDLGEGDIVISVQDLEEYAANVW</sequence>
<dbReference type="RefSeq" id="XP_040777194.1">
    <property type="nucleotide sequence ID" value="XM_040915615.1"/>
</dbReference>
<dbReference type="OrthoDB" id="76567at2759"/>
<evidence type="ECO:0000313" key="2">
    <source>
        <dbReference type="EMBL" id="KAF3766233.1"/>
    </source>
</evidence>
<organism evidence="2 3">
    <name type="scientific">Cryphonectria parasitica (strain ATCC 38755 / EP155)</name>
    <dbReference type="NCBI Taxonomy" id="660469"/>
    <lineage>
        <taxon>Eukaryota</taxon>
        <taxon>Fungi</taxon>
        <taxon>Dikarya</taxon>
        <taxon>Ascomycota</taxon>
        <taxon>Pezizomycotina</taxon>
        <taxon>Sordariomycetes</taxon>
        <taxon>Sordariomycetidae</taxon>
        <taxon>Diaporthales</taxon>
        <taxon>Cryphonectriaceae</taxon>
        <taxon>Cryphonectria-Endothia species complex</taxon>
        <taxon>Cryphonectria</taxon>
    </lineage>
</organism>
<protein>
    <submittedName>
        <fullName evidence="2">Uncharacterized protein</fullName>
    </submittedName>
</protein>
<name>A0A9P5CPK1_CRYP1</name>
<dbReference type="AlphaFoldDB" id="A0A9P5CPK1"/>
<evidence type="ECO:0000313" key="3">
    <source>
        <dbReference type="Proteomes" id="UP000803844"/>
    </source>
</evidence>
<feature type="non-terminal residue" evidence="2">
    <location>
        <position position="1"/>
    </location>
</feature>
<accession>A0A9P5CPK1</accession>
<reference evidence="2" key="1">
    <citation type="journal article" date="2020" name="Phytopathology">
        <title>Genome sequence of the chestnut blight fungus Cryphonectria parasitica EP155: A fundamental resource for an archetypical invasive plant pathogen.</title>
        <authorList>
            <person name="Crouch J.A."/>
            <person name="Dawe A."/>
            <person name="Aerts A."/>
            <person name="Barry K."/>
            <person name="Churchill A.C.L."/>
            <person name="Grimwood J."/>
            <person name="Hillman B."/>
            <person name="Milgroom M.G."/>
            <person name="Pangilinan J."/>
            <person name="Smith M."/>
            <person name="Salamov A."/>
            <person name="Schmutz J."/>
            <person name="Yadav J."/>
            <person name="Grigoriev I.V."/>
            <person name="Nuss D."/>
        </authorList>
    </citation>
    <scope>NUCLEOTIDE SEQUENCE</scope>
    <source>
        <strain evidence="2">EP155</strain>
    </source>
</reference>
<feature type="non-terminal residue" evidence="2">
    <location>
        <position position="242"/>
    </location>
</feature>